<dbReference type="VEuPathDB" id="FungiDB:PV10_08786"/>
<organism evidence="2 3">
    <name type="scientific">Exophiala mesophila</name>
    <name type="common">Black yeast-like fungus</name>
    <dbReference type="NCBI Taxonomy" id="212818"/>
    <lineage>
        <taxon>Eukaryota</taxon>
        <taxon>Fungi</taxon>
        <taxon>Dikarya</taxon>
        <taxon>Ascomycota</taxon>
        <taxon>Pezizomycotina</taxon>
        <taxon>Eurotiomycetes</taxon>
        <taxon>Chaetothyriomycetidae</taxon>
        <taxon>Chaetothyriales</taxon>
        <taxon>Herpotrichiellaceae</taxon>
        <taxon>Exophiala</taxon>
    </lineage>
</organism>
<keyword evidence="3" id="KW-1185">Reference proteome</keyword>
<name>A0A0D1ZQY6_EXOME</name>
<dbReference type="OrthoDB" id="10501289at2759"/>
<sequence>MFIWCAQKCNSIIDNVNVFAEMVDNWQKTCQISQARAAATEEPKGHTAQESNLNRDESANEQPTNPQPEDLNAPVDKSDHSQQQSSEEVEQLDEPLSQCAKKISTVFLSTSSVQTSSRLGRFDNHGILANDTGAASLMSMCLHTMPKYLVELHRAHGSQRDYSDHPDFIHSVMEDLESIFANWDTRELPMKFITRQYAIQMVQDLLETGLMPTKLAYHIIVDLFHAGQSMSDIAEPLTETLIEVEARVLDTPADLQDSFCLKAIAAYPHGRMDALHISTFSRWLIMLLDKVSNPYMLMAETKCFRNPTYLSPLQDVDLDLLINTDLTRAMVAKALGTDDFFLANSTRLAQGEKEQTDWVDGGLPKLMPYFDIMLVGILDHIRTVRIGSHQDEVALKRDIKERLRLAAATYPKPWVNERLIGYVAILLGISFR</sequence>
<evidence type="ECO:0000256" key="1">
    <source>
        <dbReference type="SAM" id="MobiDB-lite"/>
    </source>
</evidence>
<feature type="region of interest" description="Disordered" evidence="1">
    <location>
        <begin position="37"/>
        <end position="95"/>
    </location>
</feature>
<evidence type="ECO:0000313" key="2">
    <source>
        <dbReference type="EMBL" id="KIV89198.1"/>
    </source>
</evidence>
<dbReference type="RefSeq" id="XP_016220772.1">
    <property type="nucleotide sequence ID" value="XM_016373861.1"/>
</dbReference>
<evidence type="ECO:0000313" key="3">
    <source>
        <dbReference type="Proteomes" id="UP000054302"/>
    </source>
</evidence>
<dbReference type="Proteomes" id="UP000054302">
    <property type="component" value="Unassembled WGS sequence"/>
</dbReference>
<dbReference type="AlphaFoldDB" id="A0A0D1ZQY6"/>
<dbReference type="HOGENOM" id="CLU_634651_0_0_1"/>
<gene>
    <name evidence="2" type="ORF">PV10_08786</name>
</gene>
<proteinExistence type="predicted"/>
<reference evidence="2 3" key="1">
    <citation type="submission" date="2015-01" db="EMBL/GenBank/DDBJ databases">
        <title>The Genome Sequence of Exophiala mesophila CBS40295.</title>
        <authorList>
            <consortium name="The Broad Institute Genomics Platform"/>
            <person name="Cuomo C."/>
            <person name="de Hoog S."/>
            <person name="Gorbushina A."/>
            <person name="Stielow B."/>
            <person name="Teixiera M."/>
            <person name="Abouelleil A."/>
            <person name="Chapman S.B."/>
            <person name="Priest M."/>
            <person name="Young S.K."/>
            <person name="Wortman J."/>
            <person name="Nusbaum C."/>
            <person name="Birren B."/>
        </authorList>
    </citation>
    <scope>NUCLEOTIDE SEQUENCE [LARGE SCALE GENOMIC DNA]</scope>
    <source>
        <strain evidence="2 3">CBS 40295</strain>
    </source>
</reference>
<feature type="compositionally biased region" description="Basic and acidic residues" evidence="1">
    <location>
        <begin position="39"/>
        <end position="58"/>
    </location>
</feature>
<dbReference type="EMBL" id="KN847525">
    <property type="protein sequence ID" value="KIV89198.1"/>
    <property type="molecule type" value="Genomic_DNA"/>
</dbReference>
<dbReference type="GeneID" id="27326631"/>
<accession>A0A0D1ZQY6</accession>
<protein>
    <submittedName>
        <fullName evidence="2">Uncharacterized protein</fullName>
    </submittedName>
</protein>